<dbReference type="Gene3D" id="2.60.120.260">
    <property type="entry name" value="Galactose-binding domain-like"/>
    <property type="match status" value="1"/>
</dbReference>
<evidence type="ECO:0000259" key="4">
    <source>
        <dbReference type="PROSITE" id="PS50026"/>
    </source>
</evidence>
<dbReference type="InterPro" id="IPR000152">
    <property type="entry name" value="EGF-type_Asp/Asn_hydroxyl_site"/>
</dbReference>
<dbReference type="Gene3D" id="2.10.25.10">
    <property type="entry name" value="Laminin"/>
    <property type="match status" value="2"/>
</dbReference>
<keyword evidence="3" id="KW-0245">EGF-like domain</keyword>
<protein>
    <submittedName>
        <fullName evidence="5">VWDE protein</fullName>
    </submittedName>
</protein>
<dbReference type="PANTHER" id="PTHR14949:SF52">
    <property type="entry name" value="VON WILLEBRAND FACTOR D AND EGF DOMAIN-CONTAINING PROTEIN"/>
    <property type="match status" value="1"/>
</dbReference>
<dbReference type="InterPro" id="IPR050969">
    <property type="entry name" value="Dev_Signal_Modulators"/>
</dbReference>
<proteinExistence type="predicted"/>
<keyword evidence="2 3" id="KW-1015">Disulfide bond</keyword>
<evidence type="ECO:0000313" key="6">
    <source>
        <dbReference type="Proteomes" id="UP000537779"/>
    </source>
</evidence>
<dbReference type="InterPro" id="IPR000742">
    <property type="entry name" value="EGF"/>
</dbReference>
<dbReference type="Proteomes" id="UP000537779">
    <property type="component" value="Unassembled WGS sequence"/>
</dbReference>
<feature type="disulfide bond" evidence="3">
    <location>
        <begin position="466"/>
        <end position="475"/>
    </location>
</feature>
<evidence type="ECO:0000256" key="3">
    <source>
        <dbReference type="PROSITE-ProRule" id="PRU00076"/>
    </source>
</evidence>
<dbReference type="PROSITE" id="PS50026">
    <property type="entry name" value="EGF_3"/>
    <property type="match status" value="2"/>
</dbReference>
<dbReference type="FunFam" id="2.10.25.10:FF:000499">
    <property type="entry name" value="Predicted protein"/>
    <property type="match status" value="1"/>
</dbReference>
<organism evidence="5 6">
    <name type="scientific">Tyrannus savana</name>
    <name type="common">Fork-tailed flycatcher</name>
    <name type="synonym">Muscivora tyrannus</name>
    <dbReference type="NCBI Taxonomy" id="137541"/>
    <lineage>
        <taxon>Eukaryota</taxon>
        <taxon>Metazoa</taxon>
        <taxon>Chordata</taxon>
        <taxon>Craniata</taxon>
        <taxon>Vertebrata</taxon>
        <taxon>Euteleostomi</taxon>
        <taxon>Archelosauria</taxon>
        <taxon>Archosauria</taxon>
        <taxon>Dinosauria</taxon>
        <taxon>Saurischia</taxon>
        <taxon>Theropoda</taxon>
        <taxon>Coelurosauria</taxon>
        <taxon>Aves</taxon>
        <taxon>Neognathae</taxon>
        <taxon>Neoaves</taxon>
        <taxon>Telluraves</taxon>
        <taxon>Australaves</taxon>
        <taxon>Passeriformes</taxon>
        <taxon>Tyrannidae</taxon>
        <taxon>Tyrannus</taxon>
    </lineage>
</organism>
<dbReference type="GO" id="GO:0005576">
    <property type="term" value="C:extracellular region"/>
    <property type="evidence" value="ECO:0007669"/>
    <property type="project" value="TreeGrafter"/>
</dbReference>
<dbReference type="CDD" id="cd00054">
    <property type="entry name" value="EGF_CA"/>
    <property type="match status" value="2"/>
</dbReference>
<evidence type="ECO:0000256" key="1">
    <source>
        <dbReference type="ARBA" id="ARBA00022729"/>
    </source>
</evidence>
<dbReference type="PROSITE" id="PS00010">
    <property type="entry name" value="ASX_HYDROXYL"/>
    <property type="match status" value="1"/>
</dbReference>
<dbReference type="InterPro" id="IPR058727">
    <property type="entry name" value="Helical_Vwde"/>
</dbReference>
<dbReference type="SMART" id="SM00179">
    <property type="entry name" value="EGF_CA"/>
    <property type="match status" value="2"/>
</dbReference>
<dbReference type="PROSITE" id="PS01186">
    <property type="entry name" value="EGF_2"/>
    <property type="match status" value="1"/>
</dbReference>
<keyword evidence="6" id="KW-1185">Reference proteome</keyword>
<reference evidence="5 6" key="1">
    <citation type="submission" date="2019-09" db="EMBL/GenBank/DDBJ databases">
        <title>Bird 10,000 Genomes (B10K) Project - Family phase.</title>
        <authorList>
            <person name="Zhang G."/>
        </authorList>
    </citation>
    <scope>NUCLEOTIDE SEQUENCE [LARGE SCALE GENOMIC DNA]</scope>
    <source>
        <strain evidence="5">B10K-DU-001-37</strain>
        <tissue evidence="5">Muscle</tissue>
    </source>
</reference>
<evidence type="ECO:0000256" key="2">
    <source>
        <dbReference type="ARBA" id="ARBA00023157"/>
    </source>
</evidence>
<dbReference type="InterPro" id="IPR001881">
    <property type="entry name" value="EGF-like_Ca-bd_dom"/>
</dbReference>
<dbReference type="PANTHER" id="PTHR14949">
    <property type="entry name" value="EGF-LIKE-DOMAIN, MULTIPLE 7, 8"/>
    <property type="match status" value="1"/>
</dbReference>
<gene>
    <name evidence="5" type="primary">Vwde_4</name>
    <name evidence="5" type="ORF">TYRSAV_R06823</name>
</gene>
<evidence type="ECO:0000313" key="5">
    <source>
        <dbReference type="EMBL" id="NXM05778.1"/>
    </source>
</evidence>
<feature type="non-terminal residue" evidence="5">
    <location>
        <position position="1"/>
    </location>
</feature>
<dbReference type="GO" id="GO:0009986">
    <property type="term" value="C:cell surface"/>
    <property type="evidence" value="ECO:0007669"/>
    <property type="project" value="TreeGrafter"/>
</dbReference>
<dbReference type="AlphaFoldDB" id="A0A7L0XRL1"/>
<dbReference type="GO" id="GO:0005509">
    <property type="term" value="F:calcium ion binding"/>
    <property type="evidence" value="ECO:0007669"/>
    <property type="project" value="InterPro"/>
</dbReference>
<feature type="non-terminal residue" evidence="5">
    <location>
        <position position="517"/>
    </location>
</feature>
<accession>A0A7L0XRL1</accession>
<dbReference type="SUPFAM" id="SSF57196">
    <property type="entry name" value="EGF/Laminin"/>
    <property type="match status" value="2"/>
</dbReference>
<dbReference type="PROSITE" id="PS00022">
    <property type="entry name" value="EGF_1"/>
    <property type="match status" value="1"/>
</dbReference>
<dbReference type="Pfam" id="PF26129">
    <property type="entry name" value="Vwde"/>
    <property type="match status" value="1"/>
</dbReference>
<comment type="caution">
    <text evidence="3">Lacks conserved residue(s) required for the propagation of feature annotation.</text>
</comment>
<feature type="disulfide bond" evidence="3">
    <location>
        <begin position="482"/>
        <end position="492"/>
    </location>
</feature>
<dbReference type="GO" id="GO:0005102">
    <property type="term" value="F:signaling receptor binding"/>
    <property type="evidence" value="ECO:0007669"/>
    <property type="project" value="TreeGrafter"/>
</dbReference>
<name>A0A7L0XRL1_TYRSA</name>
<dbReference type="Pfam" id="PF00008">
    <property type="entry name" value="EGF"/>
    <property type="match status" value="2"/>
</dbReference>
<comment type="caution">
    <text evidence="5">The sequence shown here is derived from an EMBL/GenBank/DDBJ whole genome shotgun (WGS) entry which is preliminary data.</text>
</comment>
<dbReference type="EMBL" id="VXAW01009685">
    <property type="protein sequence ID" value="NXM05778.1"/>
    <property type="molecule type" value="Genomic_DNA"/>
</dbReference>
<feature type="domain" description="EGF-like" evidence="4">
    <location>
        <begin position="478"/>
        <end position="513"/>
    </location>
</feature>
<dbReference type="SMART" id="SM00181">
    <property type="entry name" value="EGF"/>
    <property type="match status" value="2"/>
</dbReference>
<sequence>PTGDLRKVKRQDDYYEYSSFHPSRGSTQRDSERFAYFFPEDYFEGVRMKLPLAWPTPSGLTAAKAREICHQILANSTIGLACKDLLGKQLDEAIEICLSDLQLKDDVAWVRALIALLENECERRVLGIRNRVFRVGNQPPAPLEEILAALRCPALCNSKGHCTELGCHCFEGHSSYDCSIAKKQALEITGLENGGLCDIRASDCTRIRVFGLGFEESPHLHCEVTRLIHLDGKWISREKETTKADFLSSEAVDCQIPLLNITEAVHFVAWDEPFARWQVKITKDGFQYSNSRVLTLFDAVCQVCQFHPTGLCKLKAHSGAPRGRGHGEGCLLKHLLKAEDLIIVFSCLHVQYNLPPVFQAPSSQLLTFIGENFVYQLIAVDPEGSAVLFILEAGPRDARLSPAGLLIWKVDSEETQTFEFTISDECNAQSRYSIEVGVKPCSCLNGGTCVTNIKYPPGLGEYLCLCPNGFDGEFCQEDIKDCKSNPCGSGTCVDSVESYFCKCPPGLGGNTSLFPSL</sequence>
<keyword evidence="1" id="KW-0732">Signal</keyword>
<feature type="domain" description="EGF-like" evidence="4">
    <location>
        <begin position="437"/>
        <end position="476"/>
    </location>
</feature>